<feature type="transmembrane region" description="Helical" evidence="5">
    <location>
        <begin position="117"/>
        <end position="145"/>
    </location>
</feature>
<dbReference type="PANTHER" id="PTHR28013">
    <property type="entry name" value="PROTEIN DCV1-RELATED"/>
    <property type="match status" value="1"/>
</dbReference>
<feature type="transmembrane region" description="Helical" evidence="5">
    <location>
        <begin position="151"/>
        <end position="170"/>
    </location>
</feature>
<dbReference type="InterPro" id="IPR009571">
    <property type="entry name" value="SUR7/Rim9-like_fungi"/>
</dbReference>
<evidence type="ECO:0000256" key="1">
    <source>
        <dbReference type="ARBA" id="ARBA00004141"/>
    </source>
</evidence>
<dbReference type="AlphaFoldDB" id="A0A109UZ53"/>
<dbReference type="PANTHER" id="PTHR28013:SF3">
    <property type="entry name" value="PROTEIN DCV1-RELATED"/>
    <property type="match status" value="1"/>
</dbReference>
<dbReference type="STRING" id="45286.A0A109UZ53"/>
<keyword evidence="2 5" id="KW-0812">Transmembrane</keyword>
<dbReference type="Proteomes" id="UP000243052">
    <property type="component" value="Chromosome iv"/>
</dbReference>
<feature type="chain" id="PRO_5007141047" evidence="6">
    <location>
        <begin position="20"/>
        <end position="239"/>
    </location>
</feature>
<name>A0A109UZ53_9SACH</name>
<accession>A0A109UZ53</accession>
<sequence>MPSIGHAFAICTTLPFVFQMFATFSVPFTRNFYLADFGGIKFGVFGWCNNATNICSNAALGYDFSLLGDHAPSTFPNRAKLSLATLLVVHPIGLFLTSVLWLSSICVGFFQSSYRPLVIIIFWSVLTYIHTVLCFLVNVMLFFPYMNWQGWAMLGSSFLVMLSSSLACLLRRNVSYKDFERRARIEDIELYPLSYSNASHRLNEDHEELLTPIDTERSIPEGISSRKKKNEDFELIELT</sequence>
<dbReference type="GO" id="GO:0035838">
    <property type="term" value="C:growing cell tip"/>
    <property type="evidence" value="ECO:0007669"/>
    <property type="project" value="TreeGrafter"/>
</dbReference>
<dbReference type="Pfam" id="PF06687">
    <property type="entry name" value="SUR7"/>
    <property type="match status" value="1"/>
</dbReference>
<evidence type="ECO:0000313" key="7">
    <source>
        <dbReference type="EMBL" id="AMD20895.1"/>
    </source>
</evidence>
<evidence type="ECO:0000256" key="6">
    <source>
        <dbReference type="SAM" id="SignalP"/>
    </source>
</evidence>
<dbReference type="EMBL" id="CP014244">
    <property type="protein sequence ID" value="AMD20895.1"/>
    <property type="molecule type" value="Genomic_DNA"/>
</dbReference>
<evidence type="ECO:0000256" key="3">
    <source>
        <dbReference type="ARBA" id="ARBA00022989"/>
    </source>
</evidence>
<protein>
    <submittedName>
        <fullName evidence="7">HDR153Wp</fullName>
    </submittedName>
</protein>
<dbReference type="GO" id="GO:0005886">
    <property type="term" value="C:plasma membrane"/>
    <property type="evidence" value="ECO:0007669"/>
    <property type="project" value="InterPro"/>
</dbReference>
<feature type="signal peptide" evidence="6">
    <location>
        <begin position="1"/>
        <end position="19"/>
    </location>
</feature>
<organism evidence="7 8">
    <name type="scientific">Eremothecium sinecaudum</name>
    <dbReference type="NCBI Taxonomy" id="45286"/>
    <lineage>
        <taxon>Eukaryota</taxon>
        <taxon>Fungi</taxon>
        <taxon>Dikarya</taxon>
        <taxon>Ascomycota</taxon>
        <taxon>Saccharomycotina</taxon>
        <taxon>Saccharomycetes</taxon>
        <taxon>Saccharomycetales</taxon>
        <taxon>Saccharomycetaceae</taxon>
        <taxon>Eremothecium</taxon>
    </lineage>
</organism>
<keyword evidence="6" id="KW-0732">Signal</keyword>
<evidence type="ECO:0000256" key="4">
    <source>
        <dbReference type="ARBA" id="ARBA00023136"/>
    </source>
</evidence>
<dbReference type="GeneID" id="28724163"/>
<evidence type="ECO:0000313" key="8">
    <source>
        <dbReference type="Proteomes" id="UP000243052"/>
    </source>
</evidence>
<keyword evidence="8" id="KW-1185">Reference proteome</keyword>
<feature type="transmembrane region" description="Helical" evidence="5">
    <location>
        <begin position="83"/>
        <end position="110"/>
    </location>
</feature>
<evidence type="ECO:0000256" key="2">
    <source>
        <dbReference type="ARBA" id="ARBA00022692"/>
    </source>
</evidence>
<reference evidence="7 8" key="1">
    <citation type="submission" date="2016-01" db="EMBL/GenBank/DDBJ databases">
        <title>Genome sequence of the yeast Holleya sinecauda.</title>
        <authorList>
            <person name="Dietrich F.S."/>
        </authorList>
    </citation>
    <scope>NUCLEOTIDE SEQUENCE [LARGE SCALE GENOMIC DNA]</scope>
    <source>
        <strain evidence="7 8">ATCC 58844</strain>
    </source>
</reference>
<gene>
    <name evidence="7" type="ORF">AW171_hschr42816</name>
</gene>
<keyword evidence="4 5" id="KW-0472">Membrane</keyword>
<dbReference type="GO" id="GO:0032153">
    <property type="term" value="C:cell division site"/>
    <property type="evidence" value="ECO:0007669"/>
    <property type="project" value="TreeGrafter"/>
</dbReference>
<keyword evidence="3 5" id="KW-1133">Transmembrane helix</keyword>
<dbReference type="InterPro" id="IPR051380">
    <property type="entry name" value="pH-response_reg_palI/RIM9"/>
</dbReference>
<dbReference type="RefSeq" id="XP_017987891.1">
    <property type="nucleotide sequence ID" value="XM_018132402.1"/>
</dbReference>
<proteinExistence type="predicted"/>
<comment type="subcellular location">
    <subcellularLocation>
        <location evidence="1">Membrane</location>
        <topology evidence="1">Multi-pass membrane protein</topology>
    </subcellularLocation>
</comment>
<dbReference type="OrthoDB" id="2354757at2759"/>
<evidence type="ECO:0000256" key="5">
    <source>
        <dbReference type="SAM" id="Phobius"/>
    </source>
</evidence>